<evidence type="ECO:0000256" key="1">
    <source>
        <dbReference type="SAM" id="MobiDB-lite"/>
    </source>
</evidence>
<name>A0A430BZ95_SPHYA</name>
<feature type="region of interest" description="Disordered" evidence="1">
    <location>
        <begin position="93"/>
        <end position="147"/>
    </location>
</feature>
<evidence type="ECO:0000313" key="2">
    <source>
        <dbReference type="EMBL" id="RSU58029.1"/>
    </source>
</evidence>
<organism evidence="2 3">
    <name type="scientific">Sphingobium yanoikuyae</name>
    <name type="common">Sphingomonas yanoikuyae</name>
    <dbReference type="NCBI Taxonomy" id="13690"/>
    <lineage>
        <taxon>Bacteria</taxon>
        <taxon>Pseudomonadati</taxon>
        <taxon>Pseudomonadota</taxon>
        <taxon>Alphaproteobacteria</taxon>
        <taxon>Sphingomonadales</taxon>
        <taxon>Sphingomonadaceae</taxon>
        <taxon>Sphingobium</taxon>
    </lineage>
</organism>
<sequence length="250" mass="27559">MSKEASAWMPFYIGDYLGDTQRLTTEQHGAYLLLILDYWRNGPAPDDDAVLQQITKLDGKGWKRCRPAISRLFQTVDGEWRHKRIDAELVKAKANADRRSEKASKAAQARWGDSPKDAKSNAPSMPQALLGECPPQSPSPEANASPREVSGLMVELCAVAGIEVPDPGKHFDRHRAAIQTIENWIAAGADPELIRATLTQRCANLRTSPRSLAFFDKPVRDAADARRTSQSQLSADTGSLVDRILKRDAA</sequence>
<dbReference type="RefSeq" id="WP_125997831.1">
    <property type="nucleotide sequence ID" value="NZ_QRAL01000006.1"/>
</dbReference>
<accession>A0A430BZ95</accession>
<reference evidence="2 3" key="1">
    <citation type="submission" date="2018-07" db="EMBL/GenBank/DDBJ databases">
        <title>Genomic and Epidemiologic Investigation of an Indolent Hospital Outbreak.</title>
        <authorList>
            <person name="Johnson R.C."/>
            <person name="Deming C."/>
            <person name="Conlan S."/>
            <person name="Zellmer C.J."/>
            <person name="Michelin A.V."/>
            <person name="Lee-Lin S."/>
            <person name="Thomas P.J."/>
            <person name="Park M."/>
            <person name="Weingarten R.A."/>
            <person name="Less J."/>
            <person name="Dekker J.P."/>
            <person name="Frank K.M."/>
            <person name="Musser K.A."/>
            <person name="Mcquiston J.R."/>
            <person name="Henderson D.K."/>
            <person name="Lau A.F."/>
            <person name="Palmore T.N."/>
            <person name="Segre J.A."/>
        </authorList>
    </citation>
    <scope>NUCLEOTIDE SEQUENCE [LARGE SCALE GENOMIC DNA]</scope>
    <source>
        <strain evidence="2 3">SK-NIH.Env6_1116</strain>
    </source>
</reference>
<dbReference type="AlphaFoldDB" id="A0A430BZ95"/>
<dbReference type="Pfam" id="PF07120">
    <property type="entry name" value="DUF1376"/>
    <property type="match status" value="1"/>
</dbReference>
<feature type="compositionally biased region" description="Basic and acidic residues" evidence="1">
    <location>
        <begin position="93"/>
        <end position="104"/>
    </location>
</feature>
<dbReference type="InterPro" id="IPR010781">
    <property type="entry name" value="DUF1376"/>
</dbReference>
<gene>
    <name evidence="2" type="ORF">DAH51_07235</name>
</gene>
<dbReference type="Proteomes" id="UP000287401">
    <property type="component" value="Unassembled WGS sequence"/>
</dbReference>
<proteinExistence type="predicted"/>
<evidence type="ECO:0000313" key="3">
    <source>
        <dbReference type="Proteomes" id="UP000287401"/>
    </source>
</evidence>
<dbReference type="EMBL" id="QRAL01000006">
    <property type="protein sequence ID" value="RSU58029.1"/>
    <property type="molecule type" value="Genomic_DNA"/>
</dbReference>
<comment type="caution">
    <text evidence="2">The sequence shown here is derived from an EMBL/GenBank/DDBJ whole genome shotgun (WGS) entry which is preliminary data.</text>
</comment>
<protein>
    <submittedName>
        <fullName evidence="2">DUF1376 domain-containing protein</fullName>
    </submittedName>
</protein>